<evidence type="ECO:0000259" key="6">
    <source>
        <dbReference type="PROSITE" id="PS51085"/>
    </source>
</evidence>
<dbReference type="InterPro" id="IPR017927">
    <property type="entry name" value="FAD-bd_FR_type"/>
</dbReference>
<keyword evidence="4" id="KW-0408">Iron</keyword>
<dbReference type="InterPro" id="IPR017938">
    <property type="entry name" value="Riboflavin_synthase-like_b-brl"/>
</dbReference>
<dbReference type="SUPFAM" id="SSF63380">
    <property type="entry name" value="Riboflavin synthase domain-like"/>
    <property type="match status" value="1"/>
</dbReference>
<feature type="domain" description="FAD-binding FR-type" evidence="7">
    <location>
        <begin position="127"/>
        <end position="226"/>
    </location>
</feature>
<dbReference type="PATRIC" id="fig|35623.3.peg.507"/>
<dbReference type="STRING" id="35623.Aocu_05060"/>
<name>A0A061AB03_9MOLU</name>
<evidence type="ECO:0000256" key="2">
    <source>
        <dbReference type="ARBA" id="ARBA00022630"/>
    </source>
</evidence>
<dbReference type="InterPro" id="IPR036010">
    <property type="entry name" value="2Fe-2S_ferredoxin-like_sf"/>
</dbReference>
<dbReference type="PANTHER" id="PTHR43644:SF1">
    <property type="entry name" value="NAD(P)H-FLAVIN REDUCTASE"/>
    <property type="match status" value="1"/>
</dbReference>
<dbReference type="PANTHER" id="PTHR43644">
    <property type="entry name" value="NA(+)-TRANSLOCATING NADH-QUINONE REDUCTASE SUBUNIT"/>
    <property type="match status" value="1"/>
</dbReference>
<dbReference type="HOGENOM" id="CLU_003827_7_0_14"/>
<dbReference type="InterPro" id="IPR039261">
    <property type="entry name" value="FNR_nucleotide-bd"/>
</dbReference>
<gene>
    <name evidence="8" type="primary">nqrF</name>
    <name evidence="8" type="ORF">Aocu_05060</name>
</gene>
<dbReference type="KEGG" id="aoc:Aocu_05060"/>
<dbReference type="CDD" id="cd06211">
    <property type="entry name" value="phenol_2-monooxygenase_like"/>
    <property type="match status" value="1"/>
</dbReference>
<dbReference type="PRINTS" id="PR00410">
    <property type="entry name" value="PHEHYDRXLASE"/>
</dbReference>
<evidence type="ECO:0000256" key="3">
    <source>
        <dbReference type="ARBA" id="ARBA00022827"/>
    </source>
</evidence>
<dbReference type="InterPro" id="IPR008333">
    <property type="entry name" value="Cbr1-like_FAD-bd_dom"/>
</dbReference>
<evidence type="ECO:0000313" key="8">
    <source>
        <dbReference type="EMBL" id="CDR30579.1"/>
    </source>
</evidence>
<dbReference type="SUPFAM" id="SSF54292">
    <property type="entry name" value="2Fe-2S ferredoxin-like"/>
    <property type="match status" value="1"/>
</dbReference>
<keyword evidence="1" id="KW-0813">Transport</keyword>
<reference evidence="9" key="1">
    <citation type="submission" date="2014-05" db="EMBL/GenBank/DDBJ databases">
        <authorList>
            <person name="Kube M."/>
        </authorList>
    </citation>
    <scope>NUCLEOTIDE SEQUENCE [LARGE SCALE GENOMIC DNA]</scope>
</reference>
<keyword evidence="2" id="KW-0285">Flavoprotein</keyword>
<dbReference type="FunCoup" id="A0A061AB03">
    <property type="interactions" value="94"/>
</dbReference>
<dbReference type="Pfam" id="PF00175">
    <property type="entry name" value="NAD_binding_1"/>
    <property type="match status" value="1"/>
</dbReference>
<dbReference type="CDD" id="cd00207">
    <property type="entry name" value="fer2"/>
    <property type="match status" value="1"/>
</dbReference>
<dbReference type="InterPro" id="IPR001433">
    <property type="entry name" value="OxRdtase_FAD/NAD-bd"/>
</dbReference>
<dbReference type="Gene3D" id="3.40.50.80">
    <property type="entry name" value="Nucleotide-binding domain of ferredoxin-NADP reductase (FNR) module"/>
    <property type="match status" value="1"/>
</dbReference>
<evidence type="ECO:0000259" key="7">
    <source>
        <dbReference type="PROSITE" id="PS51384"/>
    </source>
</evidence>
<dbReference type="RefSeq" id="WP_045749113.1">
    <property type="nucleotide sequence ID" value="NZ_FUZK01000003.1"/>
</dbReference>
<dbReference type="InterPro" id="IPR001709">
    <property type="entry name" value="Flavoprot_Pyr_Nucl_cyt_Rdtase"/>
</dbReference>
<evidence type="ECO:0000256" key="5">
    <source>
        <dbReference type="SAM" id="Phobius"/>
    </source>
</evidence>
<organism evidence="8 9">
    <name type="scientific">Acholeplasma oculi</name>
    <dbReference type="NCBI Taxonomy" id="35623"/>
    <lineage>
        <taxon>Bacteria</taxon>
        <taxon>Bacillati</taxon>
        <taxon>Mycoplasmatota</taxon>
        <taxon>Mollicutes</taxon>
        <taxon>Acholeplasmatales</taxon>
        <taxon>Acholeplasmataceae</taxon>
        <taxon>Acholeplasma</taxon>
    </lineage>
</organism>
<dbReference type="Gene3D" id="2.40.30.10">
    <property type="entry name" value="Translation factors"/>
    <property type="match status" value="1"/>
</dbReference>
<dbReference type="Gene3D" id="3.10.20.30">
    <property type="match status" value="1"/>
</dbReference>
<dbReference type="Pfam" id="PF00970">
    <property type="entry name" value="FAD_binding_6"/>
    <property type="match status" value="1"/>
</dbReference>
<keyword evidence="5" id="KW-1133">Transmembrane helix</keyword>
<dbReference type="PROSITE" id="PS51085">
    <property type="entry name" value="2FE2S_FER_2"/>
    <property type="match status" value="1"/>
</dbReference>
<dbReference type="Proteomes" id="UP000032434">
    <property type="component" value="Chromosome 1"/>
</dbReference>
<dbReference type="GO" id="GO:0016491">
    <property type="term" value="F:oxidoreductase activity"/>
    <property type="evidence" value="ECO:0007669"/>
    <property type="project" value="InterPro"/>
</dbReference>
<dbReference type="GO" id="GO:0051536">
    <property type="term" value="F:iron-sulfur cluster binding"/>
    <property type="evidence" value="ECO:0007669"/>
    <property type="project" value="InterPro"/>
</dbReference>
<feature type="transmembrane region" description="Helical" evidence="5">
    <location>
        <begin position="6"/>
        <end position="28"/>
    </location>
</feature>
<dbReference type="PRINTS" id="PR00371">
    <property type="entry name" value="FPNCR"/>
</dbReference>
<keyword evidence="5" id="KW-0812">Transmembrane</keyword>
<dbReference type="InterPro" id="IPR012675">
    <property type="entry name" value="Beta-grasp_dom_sf"/>
</dbReference>
<dbReference type="InterPro" id="IPR001041">
    <property type="entry name" value="2Fe-2S_ferredoxin-type"/>
</dbReference>
<keyword evidence="3" id="KW-0274">FAD</keyword>
<dbReference type="PROSITE" id="PS51384">
    <property type="entry name" value="FAD_FR"/>
    <property type="match status" value="1"/>
</dbReference>
<protein>
    <submittedName>
        <fullName evidence="8">Na(+)-translocating NADH-quinone reductase subunit F</fullName>
    </submittedName>
</protein>
<proteinExistence type="predicted"/>
<dbReference type="AlphaFoldDB" id="A0A061AB03"/>
<evidence type="ECO:0000256" key="4">
    <source>
        <dbReference type="ARBA" id="ARBA00023004"/>
    </source>
</evidence>
<dbReference type="SUPFAM" id="SSF52343">
    <property type="entry name" value="Ferredoxin reductase-like, C-terminal NADP-linked domain"/>
    <property type="match status" value="1"/>
</dbReference>
<keyword evidence="5" id="KW-0472">Membrane</keyword>
<dbReference type="InParanoid" id="A0A061AB03"/>
<dbReference type="EMBL" id="LK028559">
    <property type="protein sequence ID" value="CDR30579.1"/>
    <property type="molecule type" value="Genomic_DNA"/>
</dbReference>
<evidence type="ECO:0000256" key="1">
    <source>
        <dbReference type="ARBA" id="ARBA00022448"/>
    </source>
</evidence>
<feature type="domain" description="2Fe-2S ferredoxin-type" evidence="6">
    <location>
        <begin position="34"/>
        <end position="124"/>
    </location>
</feature>
<dbReference type="OrthoDB" id="9801223at2"/>
<keyword evidence="9" id="KW-1185">Reference proteome</keyword>
<dbReference type="Pfam" id="PF00111">
    <property type="entry name" value="Fer2"/>
    <property type="match status" value="1"/>
</dbReference>
<accession>A0A061AB03</accession>
<evidence type="ECO:0000313" key="9">
    <source>
        <dbReference type="Proteomes" id="UP000032434"/>
    </source>
</evidence>
<sequence length="358" mass="40173">MNPIYTPIIIISVLVVVTLVVILIDRFLGGGGERKITINKDNVVTISGTETALNALTNNKIFLPSSCGGKATCGTCKFRLVDWHEPPKPTELPFLSKAEIEEGVRLSCQVKVESDISIEVPPSVLNVKPFFGKVIEVEQLTHDIRRVRFEMKEDFPFKPGQYLQIEVPGIETSRAYSIASDSKDLRHPEVIIRLVPGGVATKFIHKALMIGDTIKITGAFGDFFLQEESKRPVIMIAGGSGMAPIRSIIYKLMDQNMPRKATYFFGARTKKDLYYTDYFLDIAKMYPNFKYIPALSTPLPEDEWELDEGLITDVVRRHTEDLSGHEAYLCGSPGMIDACIKVLKEKGMPEEHIHFDKF</sequence>